<name>A0A7X0B220_9PROT</name>
<proteinExistence type="predicted"/>
<feature type="transmembrane region" description="Helical" evidence="1">
    <location>
        <begin position="6"/>
        <end position="28"/>
    </location>
</feature>
<evidence type="ECO:0000313" key="3">
    <source>
        <dbReference type="Proteomes" id="UP000539175"/>
    </source>
</evidence>
<comment type="caution">
    <text evidence="2">The sequence shown here is derived from an EMBL/GenBank/DDBJ whole genome shotgun (WGS) entry which is preliminary data.</text>
</comment>
<keyword evidence="1" id="KW-1133">Transmembrane helix</keyword>
<protein>
    <submittedName>
        <fullName evidence="2">Uncharacterized protein</fullName>
    </submittedName>
</protein>
<feature type="transmembrane region" description="Helical" evidence="1">
    <location>
        <begin position="49"/>
        <end position="79"/>
    </location>
</feature>
<gene>
    <name evidence="2" type="ORF">FHS74_004140</name>
</gene>
<dbReference type="EMBL" id="JACIIZ010000012">
    <property type="protein sequence ID" value="MBB6253571.1"/>
    <property type="molecule type" value="Genomic_DNA"/>
</dbReference>
<dbReference type="Proteomes" id="UP000539175">
    <property type="component" value="Unassembled WGS sequence"/>
</dbReference>
<evidence type="ECO:0000313" key="2">
    <source>
        <dbReference type="EMBL" id="MBB6253571.1"/>
    </source>
</evidence>
<dbReference type="RefSeq" id="WP_184804312.1">
    <property type="nucleotide sequence ID" value="NZ_JACIIZ010000012.1"/>
</dbReference>
<keyword evidence="1" id="KW-0472">Membrane</keyword>
<dbReference type="AlphaFoldDB" id="A0A7X0B220"/>
<evidence type="ECO:0000256" key="1">
    <source>
        <dbReference type="SAM" id="Phobius"/>
    </source>
</evidence>
<keyword evidence="3" id="KW-1185">Reference proteome</keyword>
<organism evidence="2 3">
    <name type="scientific">Nitrospirillum iridis</name>
    <dbReference type="NCBI Taxonomy" id="765888"/>
    <lineage>
        <taxon>Bacteria</taxon>
        <taxon>Pseudomonadati</taxon>
        <taxon>Pseudomonadota</taxon>
        <taxon>Alphaproteobacteria</taxon>
        <taxon>Rhodospirillales</taxon>
        <taxon>Azospirillaceae</taxon>
        <taxon>Nitrospirillum</taxon>
    </lineage>
</organism>
<sequence>MRATALAWRAFSVLAIVGMIVVAAYGLVTEAGIAFFLGGREPQVPDKELVLELVFVGIALSALCVLALPIFGLILLAVSQGLAFLVCVQRGLPDSYHPIQLYNTTTYFCFAGIIAVSLMKLTREYAAYRRTRIP</sequence>
<reference evidence="2 3" key="1">
    <citation type="submission" date="2020-08" db="EMBL/GenBank/DDBJ databases">
        <title>Genomic Encyclopedia of Type Strains, Phase IV (KMG-IV): sequencing the most valuable type-strain genomes for metagenomic binning, comparative biology and taxonomic classification.</title>
        <authorList>
            <person name="Goeker M."/>
        </authorList>
    </citation>
    <scope>NUCLEOTIDE SEQUENCE [LARGE SCALE GENOMIC DNA]</scope>
    <source>
        <strain evidence="2 3">DSM 22198</strain>
    </source>
</reference>
<accession>A0A7X0B220</accession>
<keyword evidence="1" id="KW-0812">Transmembrane</keyword>
<feature type="transmembrane region" description="Helical" evidence="1">
    <location>
        <begin position="99"/>
        <end position="122"/>
    </location>
</feature>